<gene>
    <name evidence="2" type="ORF">D9R14_21480</name>
</gene>
<feature type="transmembrane region" description="Helical" evidence="1">
    <location>
        <begin position="156"/>
        <end position="175"/>
    </location>
</feature>
<dbReference type="EMBL" id="RCTF01000026">
    <property type="protein sequence ID" value="RLP72644.1"/>
    <property type="molecule type" value="Genomic_DNA"/>
</dbReference>
<sequence>MPAEPLRAGRARLWTALFVFFITLVVGGGASLLLTNGFRDRVEDSARRDALVIGTSVARTLAQQFERAARFNVPLKLIPGVDAYLADTLAGTPGIAQIVLRGPDGREIRSAVGDEPGIDQTSAPVTVDGLQVAAVEVSTNPSALISSSERFRMRSLLAVLATAVAFAVLAAILAGSHLDADQARVASGLARTAQEDFEPTALDQRRSGSLGRGGVGRALSALIQGNRRVAERRAALEAYAEELLAVDFDGALRPDVERIRREVVTRPVADKARSS</sequence>
<dbReference type="OrthoDB" id="8448353at2"/>
<dbReference type="Proteomes" id="UP000269692">
    <property type="component" value="Unassembled WGS sequence"/>
</dbReference>
<evidence type="ECO:0000256" key="1">
    <source>
        <dbReference type="SAM" id="Phobius"/>
    </source>
</evidence>
<protein>
    <recommendedName>
        <fullName evidence="4">HAMP domain-containing protein</fullName>
    </recommendedName>
</protein>
<keyword evidence="3" id="KW-1185">Reference proteome</keyword>
<keyword evidence="1" id="KW-0472">Membrane</keyword>
<dbReference type="RefSeq" id="WP_121625495.1">
    <property type="nucleotide sequence ID" value="NZ_JACIIW010000014.1"/>
</dbReference>
<comment type="caution">
    <text evidence="2">The sequence shown here is derived from an EMBL/GenBank/DDBJ whole genome shotgun (WGS) entry which is preliminary data.</text>
</comment>
<keyword evidence="1" id="KW-0812">Transmembrane</keyword>
<keyword evidence="1" id="KW-1133">Transmembrane helix</keyword>
<evidence type="ECO:0000313" key="3">
    <source>
        <dbReference type="Proteomes" id="UP000269692"/>
    </source>
</evidence>
<evidence type="ECO:0008006" key="4">
    <source>
        <dbReference type="Google" id="ProtNLM"/>
    </source>
</evidence>
<dbReference type="AlphaFoldDB" id="A0A3L6ZXX1"/>
<accession>A0A3L6ZXX1</accession>
<evidence type="ECO:0000313" key="2">
    <source>
        <dbReference type="EMBL" id="RLP72644.1"/>
    </source>
</evidence>
<organism evidence="2 3">
    <name type="scientific">Xanthobacter tagetidis</name>
    <dbReference type="NCBI Taxonomy" id="60216"/>
    <lineage>
        <taxon>Bacteria</taxon>
        <taxon>Pseudomonadati</taxon>
        <taxon>Pseudomonadota</taxon>
        <taxon>Alphaproteobacteria</taxon>
        <taxon>Hyphomicrobiales</taxon>
        <taxon>Xanthobacteraceae</taxon>
        <taxon>Xanthobacter</taxon>
    </lineage>
</organism>
<feature type="transmembrane region" description="Helical" evidence="1">
    <location>
        <begin position="12"/>
        <end position="34"/>
    </location>
</feature>
<proteinExistence type="predicted"/>
<reference evidence="2 3" key="1">
    <citation type="submission" date="2018-10" db="EMBL/GenBank/DDBJ databases">
        <title>Xanthobacter tagetidis genome sequencing and assembly.</title>
        <authorList>
            <person name="Maclea K.S."/>
            <person name="Goen A.E."/>
            <person name="Fatima S.A."/>
        </authorList>
    </citation>
    <scope>NUCLEOTIDE SEQUENCE [LARGE SCALE GENOMIC DNA]</scope>
    <source>
        <strain evidence="2 3">ATCC 700314</strain>
    </source>
</reference>
<name>A0A3L6ZXX1_9HYPH</name>